<dbReference type="InterPro" id="IPR016187">
    <property type="entry name" value="CTDL_fold"/>
</dbReference>
<reference evidence="3 4" key="1">
    <citation type="submission" date="2019-12" db="EMBL/GenBank/DDBJ databases">
        <title>Chromosome-level assembly of the Caenorhabditis remanei genome.</title>
        <authorList>
            <person name="Teterina A.A."/>
            <person name="Willis J.H."/>
            <person name="Phillips P.C."/>
        </authorList>
    </citation>
    <scope>NUCLEOTIDE SEQUENCE [LARGE SCALE GENOMIC DNA]</scope>
    <source>
        <strain evidence="3 4">PX506</strain>
        <tissue evidence="3">Whole organism</tissue>
    </source>
</reference>
<dbReference type="EMBL" id="WUAV01000001">
    <property type="protein sequence ID" value="KAF1771452.1"/>
    <property type="molecule type" value="Genomic_DNA"/>
</dbReference>
<dbReference type="PROSITE" id="PS50041">
    <property type="entry name" value="C_TYPE_LECTIN_2"/>
    <property type="match status" value="1"/>
</dbReference>
<dbReference type="Gene3D" id="3.10.100.10">
    <property type="entry name" value="Mannose-Binding Protein A, subunit A"/>
    <property type="match status" value="1"/>
</dbReference>
<dbReference type="KEGG" id="crq:GCK72_003278"/>
<dbReference type="InterPro" id="IPR036465">
    <property type="entry name" value="vWFA_dom_sf"/>
</dbReference>
<evidence type="ECO:0000259" key="2">
    <source>
        <dbReference type="PROSITE" id="PS50234"/>
    </source>
</evidence>
<name>A0A6A5HYQ2_CAERE</name>
<feature type="domain" description="C-type lectin" evidence="1">
    <location>
        <begin position="241"/>
        <end position="368"/>
    </location>
</feature>
<protein>
    <recommendedName>
        <fullName evidence="5">VWFA domain-containing protein</fullName>
    </recommendedName>
</protein>
<dbReference type="Pfam" id="PF00092">
    <property type="entry name" value="VWA"/>
    <property type="match status" value="1"/>
</dbReference>
<dbReference type="Gene3D" id="3.40.50.410">
    <property type="entry name" value="von Willebrand factor, type A domain"/>
    <property type="match status" value="1"/>
</dbReference>
<dbReference type="InterPro" id="IPR001304">
    <property type="entry name" value="C-type_lectin-like"/>
</dbReference>
<dbReference type="GeneID" id="78773577"/>
<dbReference type="AlphaFoldDB" id="A0A6A5HYQ2"/>
<evidence type="ECO:0000313" key="4">
    <source>
        <dbReference type="Proteomes" id="UP000483820"/>
    </source>
</evidence>
<dbReference type="PANTHER" id="PTHR31024">
    <property type="entry name" value="C-TYPE LECTIN"/>
    <property type="match status" value="1"/>
</dbReference>
<dbReference type="InterPro" id="IPR016186">
    <property type="entry name" value="C-type_lectin-like/link_sf"/>
</dbReference>
<dbReference type="SUPFAM" id="SSF53300">
    <property type="entry name" value="vWA-like"/>
    <property type="match status" value="1"/>
</dbReference>
<dbReference type="Pfam" id="PF00059">
    <property type="entry name" value="Lectin_C"/>
    <property type="match status" value="1"/>
</dbReference>
<dbReference type="SMART" id="SM00327">
    <property type="entry name" value="VWA"/>
    <property type="match status" value="1"/>
</dbReference>
<sequence>MAVVYADTYSSLSYVDRPCGTDISNLWLDVVLVVDNSRGMTTPGFQNVATNIIDIFSANTRIGSKSSEPRTTRVGLITYASNATLKADLNKFQSIGDLMDGVFDSLSNVANSADSFIETGLAMAEQLLGSQGFGTGRDQYQKVIIVYASTYQTNGESDPESIADRLKMSGVKIITVAYGDAYGLMKSLSNIASPGFAFSNSPGNAGNLVAQIQTSLLQSNCFCPDGWIQYRADYSDPASSRYGVCIQLVSLQANWLSAKMSCNNRNSSLATEFSQDKHDFIFNAVQNTTGFSPPYHYHIGLNYVSSGSWVWTQPTGRQQVPLQQPFIWSSGYPIQASSKSAVMNMQSGQGTGWQNIATMTLSANFICETYSCDTDHYCDENMNKQQ</sequence>
<dbReference type="CTD" id="78773577"/>
<dbReference type="Proteomes" id="UP000483820">
    <property type="component" value="Chromosome I"/>
</dbReference>
<dbReference type="GO" id="GO:0045087">
    <property type="term" value="P:innate immune response"/>
    <property type="evidence" value="ECO:0007669"/>
    <property type="project" value="TreeGrafter"/>
</dbReference>
<evidence type="ECO:0000259" key="1">
    <source>
        <dbReference type="PROSITE" id="PS50041"/>
    </source>
</evidence>
<evidence type="ECO:0008006" key="5">
    <source>
        <dbReference type="Google" id="ProtNLM"/>
    </source>
</evidence>
<proteinExistence type="predicted"/>
<comment type="caution">
    <text evidence="3">The sequence shown here is derived from an EMBL/GenBank/DDBJ whole genome shotgun (WGS) entry which is preliminary data.</text>
</comment>
<dbReference type="SMART" id="SM00034">
    <property type="entry name" value="CLECT"/>
    <property type="match status" value="1"/>
</dbReference>
<organism evidence="3 4">
    <name type="scientific">Caenorhabditis remanei</name>
    <name type="common">Caenorhabditis vulgaris</name>
    <dbReference type="NCBI Taxonomy" id="31234"/>
    <lineage>
        <taxon>Eukaryota</taxon>
        <taxon>Metazoa</taxon>
        <taxon>Ecdysozoa</taxon>
        <taxon>Nematoda</taxon>
        <taxon>Chromadorea</taxon>
        <taxon>Rhabditida</taxon>
        <taxon>Rhabditina</taxon>
        <taxon>Rhabditomorpha</taxon>
        <taxon>Rhabditoidea</taxon>
        <taxon>Rhabditidae</taxon>
        <taxon>Peloderinae</taxon>
        <taxon>Caenorhabditis</taxon>
    </lineage>
</organism>
<dbReference type="PROSITE" id="PS50234">
    <property type="entry name" value="VWFA"/>
    <property type="match status" value="1"/>
</dbReference>
<dbReference type="RefSeq" id="XP_053592586.1">
    <property type="nucleotide sequence ID" value="XM_053723941.1"/>
</dbReference>
<dbReference type="InterPro" id="IPR002035">
    <property type="entry name" value="VWF_A"/>
</dbReference>
<feature type="domain" description="VWFA" evidence="2">
    <location>
        <begin position="29"/>
        <end position="216"/>
    </location>
</feature>
<dbReference type="CDD" id="cd00037">
    <property type="entry name" value="CLECT"/>
    <property type="match status" value="1"/>
</dbReference>
<dbReference type="SUPFAM" id="SSF56436">
    <property type="entry name" value="C-type lectin-like"/>
    <property type="match status" value="1"/>
</dbReference>
<accession>A0A6A5HYQ2</accession>
<dbReference type="PANTHER" id="PTHR31024:SF6">
    <property type="entry name" value="VWFA DOMAIN-CONTAINING PROTEIN"/>
    <property type="match status" value="1"/>
</dbReference>
<gene>
    <name evidence="3" type="ORF">GCK72_003278</name>
</gene>
<evidence type="ECO:0000313" key="3">
    <source>
        <dbReference type="EMBL" id="KAF1771452.1"/>
    </source>
</evidence>